<evidence type="ECO:0000313" key="1">
    <source>
        <dbReference type="EMBL" id="SIS41891.1"/>
    </source>
</evidence>
<evidence type="ECO:0000313" key="2">
    <source>
        <dbReference type="Proteomes" id="UP000185678"/>
    </source>
</evidence>
<name>A0A1N7IY16_9PROT</name>
<accession>A0A1N7IY16</accession>
<organism evidence="1 2">
    <name type="scientific">Insolitispirillum peregrinum</name>
    <dbReference type="NCBI Taxonomy" id="80876"/>
    <lineage>
        <taxon>Bacteria</taxon>
        <taxon>Pseudomonadati</taxon>
        <taxon>Pseudomonadota</taxon>
        <taxon>Alphaproteobacteria</taxon>
        <taxon>Rhodospirillales</taxon>
        <taxon>Novispirillaceae</taxon>
        <taxon>Insolitispirillum</taxon>
    </lineage>
</organism>
<proteinExistence type="predicted"/>
<dbReference type="AlphaFoldDB" id="A0A1N7IY16"/>
<dbReference type="RefSeq" id="WP_139332737.1">
    <property type="nucleotide sequence ID" value="NZ_FTOA01000001.1"/>
</dbReference>
<reference evidence="1 2" key="1">
    <citation type="submission" date="2017-01" db="EMBL/GenBank/DDBJ databases">
        <authorList>
            <person name="Mah S.A."/>
            <person name="Swanson W.J."/>
            <person name="Moy G.W."/>
            <person name="Vacquier V.D."/>
        </authorList>
    </citation>
    <scope>NUCLEOTIDE SEQUENCE [LARGE SCALE GENOMIC DNA]</scope>
    <source>
        <strain evidence="1 2">DSM 11589</strain>
    </source>
</reference>
<gene>
    <name evidence="1" type="ORF">SAMN05421779_101732</name>
</gene>
<dbReference type="OrthoDB" id="7360697at2"/>
<keyword evidence="2" id="KW-1185">Reference proteome</keyword>
<dbReference type="Proteomes" id="UP000185678">
    <property type="component" value="Unassembled WGS sequence"/>
</dbReference>
<protein>
    <submittedName>
        <fullName evidence="1">Uncharacterized protein</fullName>
    </submittedName>
</protein>
<dbReference type="STRING" id="80876.SAMN05421779_101732"/>
<dbReference type="EMBL" id="FTOA01000001">
    <property type="protein sequence ID" value="SIS41891.1"/>
    <property type="molecule type" value="Genomic_DNA"/>
</dbReference>
<sequence length="117" mass="12420">MNEPLFFRITSYTDAIAAFAAASGQDRPLALISPQTVLYAQGAAWFLSLCHQAATHFPQVPCTMIVDCADAAGYALAALDAGAPALALNAMPAPARQRLQDIARQMGRTVYTDPLPL</sequence>